<dbReference type="RefSeq" id="WP_253801810.1">
    <property type="nucleotide sequence ID" value="NZ_BAAAUB010000082.1"/>
</dbReference>
<dbReference type="Proteomes" id="UP001206483">
    <property type="component" value="Unassembled WGS sequence"/>
</dbReference>
<evidence type="ECO:0000313" key="7">
    <source>
        <dbReference type="Proteomes" id="UP001206483"/>
    </source>
</evidence>
<gene>
    <name evidence="6" type="ORF">FHR36_005795</name>
</gene>
<organism evidence="6 7">
    <name type="scientific">Kitasatospora paracochleata</name>
    <dbReference type="NCBI Taxonomy" id="58354"/>
    <lineage>
        <taxon>Bacteria</taxon>
        <taxon>Bacillati</taxon>
        <taxon>Actinomycetota</taxon>
        <taxon>Actinomycetes</taxon>
        <taxon>Kitasatosporales</taxon>
        <taxon>Streptomycetaceae</taxon>
        <taxon>Kitasatospora</taxon>
    </lineage>
</organism>
<protein>
    <submittedName>
        <fullName evidence="6">Membrane protein</fullName>
    </submittedName>
</protein>
<proteinExistence type="predicted"/>
<evidence type="ECO:0000256" key="2">
    <source>
        <dbReference type="ARBA" id="ARBA00022692"/>
    </source>
</evidence>
<evidence type="ECO:0000256" key="5">
    <source>
        <dbReference type="SAM" id="Phobius"/>
    </source>
</evidence>
<name>A0ABT1J667_9ACTN</name>
<comment type="caution">
    <text evidence="6">The sequence shown here is derived from an EMBL/GenBank/DDBJ whole genome shotgun (WGS) entry which is preliminary data.</text>
</comment>
<keyword evidence="7" id="KW-1185">Reference proteome</keyword>
<accession>A0ABT1J667</accession>
<feature type="transmembrane region" description="Helical" evidence="5">
    <location>
        <begin position="70"/>
        <end position="90"/>
    </location>
</feature>
<dbReference type="InterPro" id="IPR032808">
    <property type="entry name" value="DoxX"/>
</dbReference>
<keyword evidence="3 5" id="KW-1133">Transmembrane helix</keyword>
<feature type="transmembrane region" description="Helical" evidence="5">
    <location>
        <begin position="102"/>
        <end position="121"/>
    </location>
</feature>
<dbReference type="EMBL" id="JAMZDX010000005">
    <property type="protein sequence ID" value="MCP2312629.1"/>
    <property type="molecule type" value="Genomic_DNA"/>
</dbReference>
<keyword evidence="4 5" id="KW-0472">Membrane</keyword>
<keyword evidence="2 5" id="KW-0812">Transmembrane</keyword>
<evidence type="ECO:0000256" key="3">
    <source>
        <dbReference type="ARBA" id="ARBA00022989"/>
    </source>
</evidence>
<evidence type="ECO:0000256" key="4">
    <source>
        <dbReference type="ARBA" id="ARBA00023136"/>
    </source>
</evidence>
<comment type="subcellular location">
    <subcellularLocation>
        <location evidence="1">Membrane</location>
        <topology evidence="1">Multi-pass membrane protein</topology>
    </subcellularLocation>
</comment>
<sequence length="122" mass="12434">MNIALWITAGLLAALYLAAGLTKAGRPREQLLTDPRMGWAADYTDGGVRAIGLVEILGALGLVLPQATGIAQVLTPLAAAGLAVVQLAAARLHLKRGETSSLPMNAVLFLLAALVAVGRIGG</sequence>
<evidence type="ECO:0000256" key="1">
    <source>
        <dbReference type="ARBA" id="ARBA00004141"/>
    </source>
</evidence>
<reference evidence="6 7" key="1">
    <citation type="submission" date="2022-06" db="EMBL/GenBank/DDBJ databases">
        <title>Sequencing the genomes of 1000 actinobacteria strains.</title>
        <authorList>
            <person name="Klenk H.-P."/>
        </authorList>
    </citation>
    <scope>NUCLEOTIDE SEQUENCE [LARGE SCALE GENOMIC DNA]</scope>
    <source>
        <strain evidence="6 7">DSM 41656</strain>
    </source>
</reference>
<dbReference type="Pfam" id="PF13564">
    <property type="entry name" value="DoxX_2"/>
    <property type="match status" value="1"/>
</dbReference>
<evidence type="ECO:0000313" key="6">
    <source>
        <dbReference type="EMBL" id="MCP2312629.1"/>
    </source>
</evidence>